<keyword evidence="2" id="KW-1185">Reference proteome</keyword>
<sequence>MTLERTRRLLLFALLVFVLYAVIAEPGRAADFAAMTIEAVSGAALGVGRLVASLVH</sequence>
<evidence type="ECO:0000313" key="2">
    <source>
        <dbReference type="Proteomes" id="UP000034034"/>
    </source>
</evidence>
<dbReference type="Proteomes" id="UP000034034">
    <property type="component" value="Chromosome"/>
</dbReference>
<dbReference type="KEGG" id="sxi:SXIM_25720"/>
<proteinExistence type="predicted"/>
<organism evidence="1 2">
    <name type="scientific">Streptomyces xiamenensis</name>
    <dbReference type="NCBI Taxonomy" id="408015"/>
    <lineage>
        <taxon>Bacteria</taxon>
        <taxon>Bacillati</taxon>
        <taxon>Actinomycetota</taxon>
        <taxon>Actinomycetes</taxon>
        <taxon>Kitasatosporales</taxon>
        <taxon>Streptomycetaceae</taxon>
        <taxon>Streptomyces</taxon>
    </lineage>
</organism>
<accession>A0A0F7CP32</accession>
<name>A0A0F7CP32_9ACTN</name>
<dbReference type="RefSeq" id="WP_158708025.1">
    <property type="nucleotide sequence ID" value="NZ_CP009922.3"/>
</dbReference>
<dbReference type="PATRIC" id="fig|408015.6.peg.2611"/>
<dbReference type="STRING" id="408015.SXIM_25720"/>
<dbReference type="EMBL" id="CP009922">
    <property type="protein sequence ID" value="AKG43956.1"/>
    <property type="molecule type" value="Genomic_DNA"/>
</dbReference>
<dbReference type="HOGENOM" id="CLU_186189_1_1_11"/>
<gene>
    <name evidence="1" type="ORF">SXIM_25720</name>
</gene>
<evidence type="ECO:0000313" key="1">
    <source>
        <dbReference type="EMBL" id="AKG43956.1"/>
    </source>
</evidence>
<dbReference type="AlphaFoldDB" id="A0A0F7CP32"/>
<protein>
    <submittedName>
        <fullName evidence="1">Uncharacterized protein</fullName>
    </submittedName>
</protein>
<reference evidence="1" key="1">
    <citation type="submission" date="2019-08" db="EMBL/GenBank/DDBJ databases">
        <title>Complete genome sequence of a mangrove-derived Streptomyces xiamenensis.</title>
        <authorList>
            <person name="Xu J."/>
        </authorList>
    </citation>
    <scope>NUCLEOTIDE SEQUENCE</scope>
    <source>
        <strain evidence="1">318</strain>
    </source>
</reference>